<name>A0A1X1VAR1_MYCGS</name>
<proteinExistence type="predicted"/>
<sequence length="165" mass="17767">MWAEDVAAMVGYHGGASEAVILEAQLTPWELLAGLPGINVGIGNRGNLNVGNGNYGVANFGGGNRGNTNFGGGNRGDSNFGGGLYRLGLAECEPSLGLPQFKRVHFGHLQFGLPLQFGFRKCGFRKLRRLQQGHFPVRLRTPLAMPGPNRRSLSERRRQAANASH</sequence>
<evidence type="ECO:0000313" key="2">
    <source>
        <dbReference type="EMBL" id="ORV66048.1"/>
    </source>
</evidence>
<comment type="caution">
    <text evidence="2">The sequence shown here is derived from an EMBL/GenBank/DDBJ whole genome shotgun (WGS) entry which is preliminary data.</text>
</comment>
<accession>A0A1X1VAR1</accession>
<evidence type="ECO:0000313" key="3">
    <source>
        <dbReference type="Proteomes" id="UP000193738"/>
    </source>
</evidence>
<protein>
    <submittedName>
        <fullName evidence="2">Uncharacterized protein</fullName>
    </submittedName>
</protein>
<organism evidence="2 3">
    <name type="scientific">Mycobacterium gastri</name>
    <dbReference type="NCBI Taxonomy" id="1777"/>
    <lineage>
        <taxon>Bacteria</taxon>
        <taxon>Bacillati</taxon>
        <taxon>Actinomycetota</taxon>
        <taxon>Actinomycetes</taxon>
        <taxon>Mycobacteriales</taxon>
        <taxon>Mycobacteriaceae</taxon>
        <taxon>Mycobacterium</taxon>
    </lineage>
</organism>
<dbReference type="EMBL" id="LQOX01000118">
    <property type="protein sequence ID" value="ORV66048.1"/>
    <property type="molecule type" value="Genomic_DNA"/>
</dbReference>
<dbReference type="Proteomes" id="UP000193738">
    <property type="component" value="Unassembled WGS sequence"/>
</dbReference>
<reference evidence="2 3" key="1">
    <citation type="submission" date="2016-01" db="EMBL/GenBank/DDBJ databases">
        <title>The new phylogeny of the genus Mycobacterium.</title>
        <authorList>
            <person name="Tarcisio F."/>
            <person name="Conor M."/>
            <person name="Antonella G."/>
            <person name="Elisabetta G."/>
            <person name="Giulia F.S."/>
            <person name="Sara T."/>
            <person name="Anna F."/>
            <person name="Clotilde B."/>
            <person name="Roberto B."/>
            <person name="Veronica D.S."/>
            <person name="Fabio R."/>
            <person name="Monica P."/>
            <person name="Olivier J."/>
            <person name="Enrico T."/>
            <person name="Nicola S."/>
        </authorList>
    </citation>
    <scope>NUCLEOTIDE SEQUENCE [LARGE SCALE GENOMIC DNA]</scope>
    <source>
        <strain evidence="2 3">DSM 43505</strain>
    </source>
</reference>
<gene>
    <name evidence="2" type="ORF">AWC07_11735</name>
</gene>
<keyword evidence="3" id="KW-1185">Reference proteome</keyword>
<evidence type="ECO:0000256" key="1">
    <source>
        <dbReference type="SAM" id="MobiDB-lite"/>
    </source>
</evidence>
<dbReference type="RefSeq" id="WP_036418034.1">
    <property type="nucleotide sequence ID" value="NZ_LQOX01000118.1"/>
</dbReference>
<dbReference type="AlphaFoldDB" id="A0A1X1VAR1"/>
<feature type="region of interest" description="Disordered" evidence="1">
    <location>
        <begin position="140"/>
        <end position="165"/>
    </location>
</feature>